<dbReference type="InterPro" id="IPR028431">
    <property type="entry name" value="NADP_DH_HndA-like"/>
</dbReference>
<feature type="binding site" evidence="7">
    <location>
        <position position="77"/>
    </location>
    <ligand>
        <name>[2Fe-2S] cluster</name>
        <dbReference type="ChEBI" id="CHEBI:190135"/>
    </ligand>
</feature>
<dbReference type="AlphaFoldDB" id="A0A1B7LHF7"/>
<gene>
    <name evidence="8" type="ORF">A6M21_17160</name>
</gene>
<dbReference type="NCBIfam" id="TIGR01958">
    <property type="entry name" value="nuoE_fam"/>
    <property type="match status" value="1"/>
</dbReference>
<evidence type="ECO:0000313" key="9">
    <source>
        <dbReference type="Proteomes" id="UP000078532"/>
    </source>
</evidence>
<evidence type="ECO:0000256" key="6">
    <source>
        <dbReference type="ARBA" id="ARBA00034078"/>
    </source>
</evidence>
<dbReference type="Gene3D" id="1.10.10.1590">
    <property type="entry name" value="NADH-quinone oxidoreductase subunit E"/>
    <property type="match status" value="1"/>
</dbReference>
<keyword evidence="5 7" id="KW-0411">Iron-sulfur</keyword>
<keyword evidence="2 7" id="KW-0001">2Fe-2S</keyword>
<dbReference type="CDD" id="cd03064">
    <property type="entry name" value="TRX_Fd_NuoE"/>
    <property type="match status" value="1"/>
</dbReference>
<dbReference type="Gene3D" id="3.40.30.10">
    <property type="entry name" value="Glutaredoxin"/>
    <property type="match status" value="1"/>
</dbReference>
<dbReference type="PROSITE" id="PS01099">
    <property type="entry name" value="COMPLEX1_24K"/>
    <property type="match status" value="1"/>
</dbReference>
<dbReference type="GO" id="GO:0016491">
    <property type="term" value="F:oxidoreductase activity"/>
    <property type="evidence" value="ECO:0007669"/>
    <property type="project" value="InterPro"/>
</dbReference>
<name>A0A1B7LHF7_9FIRM</name>
<dbReference type="Proteomes" id="UP000078532">
    <property type="component" value="Unassembled WGS sequence"/>
</dbReference>
<evidence type="ECO:0000256" key="1">
    <source>
        <dbReference type="ARBA" id="ARBA00010643"/>
    </source>
</evidence>
<dbReference type="STRING" id="1838280.A6M21_17160"/>
<dbReference type="InterPro" id="IPR036249">
    <property type="entry name" value="Thioredoxin-like_sf"/>
</dbReference>
<keyword evidence="9" id="KW-1185">Reference proteome</keyword>
<keyword evidence="3 7" id="KW-0479">Metal-binding</keyword>
<sequence length="160" mass="17761">MVDSKEWEELLARHRDQPAALIQVLHRAQEMHGYLPREVLKEISAALNVPLSKVYGVVSFYSFFTTSPKGRHQISLCKGTACYVRGTNQLLDQLERELGLKPGETTADGEFSLSVVRCLGACGLGPVMMIDDDVYARVVPERLAQILDNYRLAGRQAKGA</sequence>
<dbReference type="PANTHER" id="PTHR43342:SF2">
    <property type="entry name" value="POTENTIAL NAD-REDUCING HYDROGENASE SUBUNIT"/>
    <property type="match status" value="1"/>
</dbReference>
<dbReference type="PANTHER" id="PTHR43342">
    <property type="entry name" value="NADH-QUINONE OXIDOREDUCTASE, E SUBUNIT"/>
    <property type="match status" value="1"/>
</dbReference>
<comment type="similarity">
    <text evidence="1">Belongs to the complex I 24 kDa subunit family.</text>
</comment>
<protein>
    <submittedName>
        <fullName evidence="8">NADH dehydrogenase</fullName>
    </submittedName>
</protein>
<organism evidence="8 9">
    <name type="scientific">Desulfotomaculum copahuensis</name>
    <dbReference type="NCBI Taxonomy" id="1838280"/>
    <lineage>
        <taxon>Bacteria</taxon>
        <taxon>Bacillati</taxon>
        <taxon>Bacillota</taxon>
        <taxon>Clostridia</taxon>
        <taxon>Eubacteriales</taxon>
        <taxon>Desulfotomaculaceae</taxon>
        <taxon>Desulfotomaculum</taxon>
    </lineage>
</organism>
<dbReference type="SUPFAM" id="SSF52833">
    <property type="entry name" value="Thioredoxin-like"/>
    <property type="match status" value="1"/>
</dbReference>
<dbReference type="FunFam" id="1.10.10.1590:FF:000001">
    <property type="entry name" value="NADH-quinone oxidoreductase subunit E"/>
    <property type="match status" value="1"/>
</dbReference>
<feature type="binding site" evidence="7">
    <location>
        <position position="118"/>
    </location>
    <ligand>
        <name>[2Fe-2S] cluster</name>
        <dbReference type="ChEBI" id="CHEBI:190135"/>
    </ligand>
</feature>
<dbReference type="InterPro" id="IPR002023">
    <property type="entry name" value="NuoE-like"/>
</dbReference>
<keyword evidence="4 7" id="KW-0408">Iron</keyword>
<comment type="cofactor">
    <cofactor evidence="6">
        <name>[2Fe-2S] cluster</name>
        <dbReference type="ChEBI" id="CHEBI:190135"/>
    </cofactor>
</comment>
<proteinExistence type="inferred from homology"/>
<dbReference type="RefSeq" id="WP_066666690.1">
    <property type="nucleotide sequence ID" value="NZ_LYVF01000051.1"/>
</dbReference>
<evidence type="ECO:0000256" key="3">
    <source>
        <dbReference type="ARBA" id="ARBA00022723"/>
    </source>
</evidence>
<evidence type="ECO:0000256" key="7">
    <source>
        <dbReference type="PIRSR" id="PIRSR000216-1"/>
    </source>
</evidence>
<dbReference type="GO" id="GO:0051537">
    <property type="term" value="F:2 iron, 2 sulfur cluster binding"/>
    <property type="evidence" value="ECO:0007669"/>
    <property type="project" value="UniProtKB-KW"/>
</dbReference>
<dbReference type="InterPro" id="IPR041921">
    <property type="entry name" value="NuoE_N"/>
</dbReference>
<dbReference type="NCBIfam" id="NF005722">
    <property type="entry name" value="PRK07539.1-2"/>
    <property type="match status" value="1"/>
</dbReference>
<dbReference type="FunFam" id="3.40.30.10:FF:000015">
    <property type="entry name" value="NADH-quinone oxidoreductase subunit E"/>
    <property type="match status" value="1"/>
</dbReference>
<evidence type="ECO:0000313" key="8">
    <source>
        <dbReference type="EMBL" id="OAT85717.1"/>
    </source>
</evidence>
<evidence type="ECO:0000256" key="2">
    <source>
        <dbReference type="ARBA" id="ARBA00022714"/>
    </source>
</evidence>
<comment type="cofactor">
    <cofactor evidence="7">
        <name>[2Fe-2S] cluster</name>
        <dbReference type="ChEBI" id="CHEBI:190135"/>
    </cofactor>
    <text evidence="7">Binds 1 [2Fe-2S] cluster.</text>
</comment>
<evidence type="ECO:0000256" key="4">
    <source>
        <dbReference type="ARBA" id="ARBA00023004"/>
    </source>
</evidence>
<reference evidence="8 9" key="1">
    <citation type="submission" date="2016-04" db="EMBL/GenBank/DDBJ databases">
        <authorList>
            <person name="Evans L.H."/>
            <person name="Alamgir A."/>
            <person name="Owens N."/>
            <person name="Weber N.D."/>
            <person name="Virtaneva K."/>
            <person name="Barbian K."/>
            <person name="Babar A."/>
            <person name="Rosenke K."/>
        </authorList>
    </citation>
    <scope>NUCLEOTIDE SEQUENCE [LARGE SCALE GENOMIC DNA]</scope>
    <source>
        <strain evidence="8 9">LMa1</strain>
    </source>
</reference>
<comment type="caution">
    <text evidence="8">The sequence shown here is derived from an EMBL/GenBank/DDBJ whole genome shotgun (WGS) entry which is preliminary data.</text>
</comment>
<accession>A0A1B7LHF7</accession>
<dbReference type="PIRSF" id="PIRSF000216">
    <property type="entry name" value="NADH_DH_24kDa"/>
    <property type="match status" value="1"/>
</dbReference>
<dbReference type="GO" id="GO:0046872">
    <property type="term" value="F:metal ion binding"/>
    <property type="evidence" value="ECO:0007669"/>
    <property type="project" value="UniProtKB-KW"/>
</dbReference>
<dbReference type="OrthoDB" id="9807941at2"/>
<dbReference type="EMBL" id="LYVF01000051">
    <property type="protein sequence ID" value="OAT85717.1"/>
    <property type="molecule type" value="Genomic_DNA"/>
</dbReference>
<evidence type="ECO:0000256" key="5">
    <source>
        <dbReference type="ARBA" id="ARBA00023014"/>
    </source>
</evidence>
<dbReference type="InterPro" id="IPR042128">
    <property type="entry name" value="NuoE_dom"/>
</dbReference>
<dbReference type="Pfam" id="PF01257">
    <property type="entry name" value="2Fe-2S_thioredx"/>
    <property type="match status" value="1"/>
</dbReference>
<feature type="binding site" evidence="7">
    <location>
        <position position="122"/>
    </location>
    <ligand>
        <name>[2Fe-2S] cluster</name>
        <dbReference type="ChEBI" id="CHEBI:190135"/>
    </ligand>
</feature>
<feature type="binding site" evidence="7">
    <location>
        <position position="82"/>
    </location>
    <ligand>
        <name>[2Fe-2S] cluster</name>
        <dbReference type="ChEBI" id="CHEBI:190135"/>
    </ligand>
</feature>